<feature type="domain" description="Organic solvent tolerance-like N-terminal" evidence="3">
    <location>
        <begin position="47"/>
        <end position="202"/>
    </location>
</feature>
<keyword evidence="5" id="KW-1185">Reference proteome</keyword>
<sequence length="654" mass="74101">MAGKPEVCNMIRFQVEVKKRVLIGAALFLLGGPLSAQQAPAQDTARQEVEVDHADVFEYLQAGSDVLQKLNGNVELRQDSIYMYCDTATIRNDMEVYAKGDVLIQQGDSLSVFADSLYYDGSTRIAELFGDVILQKGEQRLFTNRLTYDLSTKVATYQNGATLTQGETQLTSKRGYYYVSDKEIYFKDSVIVIDTAFNLLADTLAFNTESRVVRFLGPTLINSDTTRLYCETGFYDTGRNIAEFRSNAQYQRGEQLAVADTIRYDGQEKAYDLRGNAIFTEGEREATGDVIRYEEELDRTSIRGNGRYRDAEQDIQGDEIIYDAKREVYSTRGRTRISDPPQILEANQVDYSEELGMGLALGDVIWQDTAANLAIRCDTAEYDRQRDYLKAFGGRNGRPLLITLLDGDSLFMASDTLLSLRADSLGQDSLGQDSARQLRAYHDVRIYKSDLQALCDSLVYSTTDSIFRLFREPLVWSDTSQFYADTVNIQLVNDQIDRIYLRQNAFIVNSPDEILFNQVKGKFITAVFRKNELRRMDVNGNAESVYYAIDDSKKYVGVNKTVCSEMVLYFGDNEVEKIKFMNQPKAQMLPMGQANHEQLKLEGVRWDTDFRPGGLDDLFDLSRKRELQPLPVNGRQVKKPERPATAGGKEKTTE</sequence>
<organism evidence="4 5">
    <name type="scientific">Phaeodactylibacter luteus</name>
    <dbReference type="NCBI Taxonomy" id="1564516"/>
    <lineage>
        <taxon>Bacteria</taxon>
        <taxon>Pseudomonadati</taxon>
        <taxon>Bacteroidota</taxon>
        <taxon>Saprospiria</taxon>
        <taxon>Saprospirales</taxon>
        <taxon>Haliscomenobacteraceae</taxon>
        <taxon>Phaeodactylibacter</taxon>
    </lineage>
</organism>
<dbReference type="PANTHER" id="PTHR36504:SF1">
    <property type="entry name" value="LIPOPOLYSACCHARIDE EXPORT SYSTEM PROTEIN LPTA"/>
    <property type="match status" value="1"/>
</dbReference>
<feature type="compositionally biased region" description="Basic and acidic residues" evidence="2">
    <location>
        <begin position="638"/>
        <end position="654"/>
    </location>
</feature>
<dbReference type="PANTHER" id="PTHR36504">
    <property type="entry name" value="LIPOPOLYSACCHARIDE EXPORT SYSTEM PROTEIN LPTA"/>
    <property type="match status" value="1"/>
</dbReference>
<evidence type="ECO:0000256" key="1">
    <source>
        <dbReference type="ARBA" id="ARBA00022729"/>
    </source>
</evidence>
<dbReference type="InterPro" id="IPR052037">
    <property type="entry name" value="LPS_export_LptA"/>
</dbReference>
<evidence type="ECO:0000313" key="5">
    <source>
        <dbReference type="Proteomes" id="UP000321580"/>
    </source>
</evidence>
<dbReference type="Pfam" id="PF13100">
    <property type="entry name" value="OstA_2"/>
    <property type="match status" value="1"/>
</dbReference>
<comment type="caution">
    <text evidence="4">The sequence shown here is derived from an EMBL/GenBank/DDBJ whole genome shotgun (WGS) entry which is preliminary data.</text>
</comment>
<dbReference type="OrthoDB" id="9805931at2"/>
<evidence type="ECO:0000259" key="3">
    <source>
        <dbReference type="Pfam" id="PF13100"/>
    </source>
</evidence>
<reference evidence="4 5" key="1">
    <citation type="submission" date="2019-08" db="EMBL/GenBank/DDBJ databases">
        <title>Genome of Phaeodactylibacter luteus.</title>
        <authorList>
            <person name="Bowman J.P."/>
        </authorList>
    </citation>
    <scope>NUCLEOTIDE SEQUENCE [LARGE SCALE GENOMIC DNA]</scope>
    <source>
        <strain evidence="4 5">KCTC 42180</strain>
    </source>
</reference>
<name>A0A5C6RM80_9BACT</name>
<accession>A0A5C6RM80</accession>
<dbReference type="AlphaFoldDB" id="A0A5C6RM80"/>
<evidence type="ECO:0000256" key="2">
    <source>
        <dbReference type="SAM" id="MobiDB-lite"/>
    </source>
</evidence>
<dbReference type="InterPro" id="IPR005653">
    <property type="entry name" value="OstA-like_N"/>
</dbReference>
<keyword evidence="1" id="KW-0732">Signal</keyword>
<dbReference type="GO" id="GO:0009279">
    <property type="term" value="C:cell outer membrane"/>
    <property type="evidence" value="ECO:0007669"/>
    <property type="project" value="TreeGrafter"/>
</dbReference>
<protein>
    <recommendedName>
        <fullName evidence="3">Organic solvent tolerance-like N-terminal domain-containing protein</fullName>
    </recommendedName>
</protein>
<evidence type="ECO:0000313" key="4">
    <source>
        <dbReference type="EMBL" id="TXB63065.1"/>
    </source>
</evidence>
<dbReference type="GO" id="GO:0015920">
    <property type="term" value="P:lipopolysaccharide transport"/>
    <property type="evidence" value="ECO:0007669"/>
    <property type="project" value="TreeGrafter"/>
</dbReference>
<dbReference type="Proteomes" id="UP000321580">
    <property type="component" value="Unassembled WGS sequence"/>
</dbReference>
<dbReference type="GO" id="GO:0030288">
    <property type="term" value="C:outer membrane-bounded periplasmic space"/>
    <property type="evidence" value="ECO:0007669"/>
    <property type="project" value="TreeGrafter"/>
</dbReference>
<dbReference type="GO" id="GO:0017089">
    <property type="term" value="F:glycolipid transfer activity"/>
    <property type="evidence" value="ECO:0007669"/>
    <property type="project" value="TreeGrafter"/>
</dbReference>
<feature type="region of interest" description="Disordered" evidence="2">
    <location>
        <begin position="626"/>
        <end position="654"/>
    </location>
</feature>
<gene>
    <name evidence="4" type="ORF">FRY97_11235</name>
</gene>
<proteinExistence type="predicted"/>
<dbReference type="Gene3D" id="2.60.450.10">
    <property type="entry name" value="Lipopolysaccharide (LPS) transport protein A like domain"/>
    <property type="match status" value="3"/>
</dbReference>
<dbReference type="EMBL" id="VOOR01000020">
    <property type="protein sequence ID" value="TXB63065.1"/>
    <property type="molecule type" value="Genomic_DNA"/>
</dbReference>